<protein>
    <submittedName>
        <fullName evidence="2">Kynureninase</fullName>
    </submittedName>
</protein>
<feature type="non-terminal residue" evidence="2">
    <location>
        <position position="1"/>
    </location>
</feature>
<keyword evidence="1" id="KW-0663">Pyridoxal phosphate</keyword>
<evidence type="ECO:0000313" key="2">
    <source>
        <dbReference type="EMBL" id="TKI94163.1"/>
    </source>
</evidence>
<sequence>ANGVIPDFRAPNGVRLAPVALYNTYEEVWKSVQILKKIMKNEEYKHFENKREVVA</sequence>
<organism evidence="2 3">
    <name type="scientific">Bacillus cereus</name>
    <dbReference type="NCBI Taxonomy" id="1396"/>
    <lineage>
        <taxon>Bacteria</taxon>
        <taxon>Bacillati</taxon>
        <taxon>Bacillota</taxon>
        <taxon>Bacilli</taxon>
        <taxon>Bacillales</taxon>
        <taxon>Bacillaceae</taxon>
        <taxon>Bacillus</taxon>
        <taxon>Bacillus cereus group</taxon>
    </lineage>
</organism>
<dbReference type="InterPro" id="IPR015422">
    <property type="entry name" value="PyrdxlP-dep_Trfase_small"/>
</dbReference>
<dbReference type="GO" id="GO:0006569">
    <property type="term" value="P:L-tryptophan catabolic process"/>
    <property type="evidence" value="ECO:0007669"/>
    <property type="project" value="InterPro"/>
</dbReference>
<gene>
    <name evidence="2" type="ORF">FC695_29035</name>
</gene>
<evidence type="ECO:0000256" key="1">
    <source>
        <dbReference type="ARBA" id="ARBA00022898"/>
    </source>
</evidence>
<reference evidence="2 3" key="1">
    <citation type="journal article" date="2019" name="Environ. Microbiol.">
        <title>An active ?-lactamase is a part of an orchestrated cell wall stress resistance network of Bacillus subtilis and related rhizosphere species.</title>
        <authorList>
            <person name="Bucher T."/>
            <person name="Keren-Paz A."/>
            <person name="Hausser J."/>
            <person name="Olender T."/>
            <person name="Cytryn E."/>
            <person name="Kolodkin-Gal I."/>
        </authorList>
    </citation>
    <scope>NUCLEOTIDE SEQUENCE [LARGE SCALE GENOMIC DNA]</scope>
    <source>
        <strain evidence="2 3">I32</strain>
    </source>
</reference>
<dbReference type="GO" id="GO:0030170">
    <property type="term" value="F:pyridoxal phosphate binding"/>
    <property type="evidence" value="ECO:0007669"/>
    <property type="project" value="InterPro"/>
</dbReference>
<dbReference type="Gene3D" id="3.90.1150.10">
    <property type="entry name" value="Aspartate Aminotransferase, domain 1"/>
    <property type="match status" value="1"/>
</dbReference>
<proteinExistence type="predicted"/>
<dbReference type="AlphaFoldDB" id="A0A9X9F3K6"/>
<dbReference type="InterPro" id="IPR010111">
    <property type="entry name" value="Kynureninase"/>
</dbReference>
<dbReference type="EMBL" id="SZOH01002585">
    <property type="protein sequence ID" value="TKI94163.1"/>
    <property type="molecule type" value="Genomic_DNA"/>
</dbReference>
<comment type="caution">
    <text evidence="2">The sequence shown here is derived from an EMBL/GenBank/DDBJ whole genome shotgun (WGS) entry which is preliminary data.</text>
</comment>
<dbReference type="GO" id="GO:0009435">
    <property type="term" value="P:NAD+ biosynthetic process"/>
    <property type="evidence" value="ECO:0007669"/>
    <property type="project" value="InterPro"/>
</dbReference>
<dbReference type="GO" id="GO:0005737">
    <property type="term" value="C:cytoplasm"/>
    <property type="evidence" value="ECO:0007669"/>
    <property type="project" value="InterPro"/>
</dbReference>
<dbReference type="GO" id="GO:0030429">
    <property type="term" value="F:kynureninase activity"/>
    <property type="evidence" value="ECO:0007669"/>
    <property type="project" value="InterPro"/>
</dbReference>
<dbReference type="Pfam" id="PF22580">
    <property type="entry name" value="KYNU_C"/>
    <property type="match status" value="1"/>
</dbReference>
<dbReference type="Proteomes" id="UP000308444">
    <property type="component" value="Unassembled WGS sequence"/>
</dbReference>
<accession>A0A9X9F3K6</accession>
<evidence type="ECO:0000313" key="3">
    <source>
        <dbReference type="Proteomes" id="UP000308444"/>
    </source>
</evidence>
<name>A0A9X9F3K6_BACCE</name>